<sequence length="904" mass="100699">MADTARHILPVDGGYVDEITVLLRDLLRRVIRERAPKVLPIIDNPEDARAIKPELRAPALQVIGIWLQLLNIAEENAAMRSRRRLETMGGNDQILGSFSNAFANIAAAGASGEQVAEALETAEAGPTITAHPTEAKRVTVLEIHRRIYLRLYDLESPRWTPREREALIRQLRNDIDLLWMTGEIRLEKPTVEAEVAWGLHFFRETLFERTPQLCELLEGALARHYPEQPIRVRPPIRFYSWIGGDRDGNPYVTAATTRFALQENAKAAIERLDKRLEYLAQTVSVSEQEADVPEAFRARVTREITNAADETLVQRNPGEPFRQYFAALRARLAATRSPDEYAGRKAFASPEELAEAIHHAERALAQMHATSIAAYTIRPVRWEVDIFGFRTVSLDMRQNTTVINRVLTELWQKFNPTAKREPPKSDSPEWAKWVTSELKRPMGFLPLFQGLSDEARETLDLLSLIRSSLDGADQRATGAFVLSMTRSATDILGLYLLAKYSGLFTDAASRGICRLAIVPLFETIDDLQRAPGIMEELFKIPMVRRTVKSLGGRQEIMLGYSDSNKDGGFFCASFELYETQRRLVQVARGAGIEISFFHGRGGSVSRGGAPTGRAVAAQPAGTIGGRMRVTEQGEVVSSKFANRGTALYQLEVLASSVLVHTLKSAKESELRLVPEHQAAVEAISSASFTAYRGLAEDPGLMDYFQAASPVEELSLLKMGSRPARRFGAKGVEDLRAIPWVFAWSQNRHVITGWYGLGSGLDRYIAEKGDAGLAQLKEMFVRSRGFRLAIDEVEKSLYLADMEIAALYAGLVPDRKAAKRILGLVQTEHALTRERVLQLSGANGLCARFPGFRRRLDRVRPMIDQANRWQVDLLKDARAGRPSDKALTPLLMTMNCIAAGLGWTG</sequence>
<protein>
    <submittedName>
        <fullName evidence="1">Phosphoenolpyruvate carboxylase</fullName>
    </submittedName>
</protein>
<comment type="caution">
    <text evidence="1">The sequence shown here is derived from an EMBL/GenBank/DDBJ whole genome shotgun (WGS) entry which is preliminary data.</text>
</comment>
<name>A0ACC5R0D3_9HYPH</name>
<evidence type="ECO:0000313" key="1">
    <source>
        <dbReference type="EMBL" id="MBK1866050.1"/>
    </source>
</evidence>
<gene>
    <name evidence="1" type="ORF">JHL16_06765</name>
</gene>
<accession>A0ACC5R0D3</accession>
<dbReference type="Proteomes" id="UP000616151">
    <property type="component" value="Unassembled WGS sequence"/>
</dbReference>
<evidence type="ECO:0000313" key="2">
    <source>
        <dbReference type="Proteomes" id="UP000616151"/>
    </source>
</evidence>
<dbReference type="EMBL" id="JAENHL010000006">
    <property type="protein sequence ID" value="MBK1866050.1"/>
    <property type="molecule type" value="Genomic_DNA"/>
</dbReference>
<organism evidence="1 2">
    <name type="scientific">Taklimakanibacter albus</name>
    <dbReference type="NCBI Taxonomy" id="2800327"/>
    <lineage>
        <taxon>Bacteria</taxon>
        <taxon>Pseudomonadati</taxon>
        <taxon>Pseudomonadota</taxon>
        <taxon>Alphaproteobacteria</taxon>
        <taxon>Hyphomicrobiales</taxon>
        <taxon>Aestuariivirgaceae</taxon>
        <taxon>Taklimakanibacter</taxon>
    </lineage>
</organism>
<keyword evidence="2" id="KW-1185">Reference proteome</keyword>
<reference evidence="1" key="1">
    <citation type="submission" date="2021-01" db="EMBL/GenBank/DDBJ databases">
        <authorList>
            <person name="Sun Q."/>
        </authorList>
    </citation>
    <scope>NUCLEOTIDE SEQUENCE</scope>
    <source>
        <strain evidence="1">YIM B02566</strain>
    </source>
</reference>
<proteinExistence type="predicted"/>